<dbReference type="RefSeq" id="WP_266054100.1">
    <property type="nucleotide sequence ID" value="NZ_JAPFQO010000013.1"/>
</dbReference>
<feature type="domain" description="Alanine racemase N-terminal" evidence="4">
    <location>
        <begin position="9"/>
        <end position="225"/>
    </location>
</feature>
<sequence>MAVLKLYHNKLQHNYNHLDRVFREHGIDWGIVTKLLCGHEQFLKEVLALGVKEIHDSRVSNLKTIKKMAPDVQTVYIKPAPKQSIPDIIKYADVSFQTELEIIRLLSEEAVRQQRQHKIIIMIEMGDLREGVMGEELVDFYESVFELPGISVIGLGANFNCLHGVMPTQDKLIQLCLYKQIIEAKFNRQIPWVSGGTSVTIPLLFNHLLPKGVNHFRIGEALFFGLNLFTNETFEGMHDDVFELVTEIIELTEKPMIPSGILADNPSGESFEIDESLYGKTSHRAILDVGLLDVNPKFLIPRDENISVIGASSDMLIVELGENEQNFKVGDVLRFNLRYMGALSILNSRYIEKEVVK</sequence>
<dbReference type="SUPFAM" id="SSF51419">
    <property type="entry name" value="PLP-binding barrel"/>
    <property type="match status" value="1"/>
</dbReference>
<evidence type="ECO:0000313" key="6">
    <source>
        <dbReference type="Proteomes" id="UP001207228"/>
    </source>
</evidence>
<evidence type="ECO:0000259" key="4">
    <source>
        <dbReference type="Pfam" id="PF01168"/>
    </source>
</evidence>
<proteinExistence type="predicted"/>
<keyword evidence="6" id="KW-1185">Reference proteome</keyword>
<comment type="caution">
    <text evidence="5">The sequence shown here is derived from an EMBL/GenBank/DDBJ whole genome shotgun (WGS) entry which is preliminary data.</text>
</comment>
<evidence type="ECO:0000313" key="5">
    <source>
        <dbReference type="EMBL" id="MCX2741865.1"/>
    </source>
</evidence>
<accession>A0ABT3RKZ2</accession>
<dbReference type="PANTHER" id="PTHR30511">
    <property type="entry name" value="ALANINE RACEMASE"/>
    <property type="match status" value="1"/>
</dbReference>
<dbReference type="CDD" id="cd06815">
    <property type="entry name" value="PLPDE_III_AR_like_1"/>
    <property type="match status" value="1"/>
</dbReference>
<dbReference type="InterPro" id="IPR029066">
    <property type="entry name" value="PLP-binding_barrel"/>
</dbReference>
<protein>
    <submittedName>
        <fullName evidence="5">Alanine/ornithine racemase family PLP-dependent enzyme</fullName>
    </submittedName>
</protein>
<dbReference type="PANTHER" id="PTHR30511:SF3">
    <property type="entry name" value="LYSINE RACEMASE"/>
    <property type="match status" value="1"/>
</dbReference>
<dbReference type="EMBL" id="JAPFQO010000013">
    <property type="protein sequence ID" value="MCX2741865.1"/>
    <property type="molecule type" value="Genomic_DNA"/>
</dbReference>
<evidence type="ECO:0000256" key="3">
    <source>
        <dbReference type="ARBA" id="ARBA00023235"/>
    </source>
</evidence>
<gene>
    <name evidence="5" type="ORF">OO017_18050</name>
</gene>
<dbReference type="Proteomes" id="UP001207228">
    <property type="component" value="Unassembled WGS sequence"/>
</dbReference>
<keyword evidence="3" id="KW-0413">Isomerase</keyword>
<name>A0ABT3RKZ2_9BACT</name>
<dbReference type="InterPro" id="IPR001608">
    <property type="entry name" value="Ala_racemase_N"/>
</dbReference>
<evidence type="ECO:0000256" key="2">
    <source>
        <dbReference type="ARBA" id="ARBA00022898"/>
    </source>
</evidence>
<organism evidence="5 6">
    <name type="scientific">Pontibacter anaerobius</name>
    <dbReference type="NCBI Taxonomy" id="2993940"/>
    <lineage>
        <taxon>Bacteria</taxon>
        <taxon>Pseudomonadati</taxon>
        <taxon>Bacteroidota</taxon>
        <taxon>Cytophagia</taxon>
        <taxon>Cytophagales</taxon>
        <taxon>Hymenobacteraceae</taxon>
        <taxon>Pontibacter</taxon>
    </lineage>
</organism>
<dbReference type="Gene3D" id="3.20.20.10">
    <property type="entry name" value="Alanine racemase"/>
    <property type="match status" value="1"/>
</dbReference>
<dbReference type="InterPro" id="IPR000821">
    <property type="entry name" value="Ala_racemase"/>
</dbReference>
<dbReference type="Pfam" id="PF01168">
    <property type="entry name" value="Ala_racemase_N"/>
    <property type="match status" value="1"/>
</dbReference>
<evidence type="ECO:0000256" key="1">
    <source>
        <dbReference type="ARBA" id="ARBA00001933"/>
    </source>
</evidence>
<keyword evidence="2" id="KW-0663">Pyridoxal phosphate</keyword>
<comment type="cofactor">
    <cofactor evidence="1">
        <name>pyridoxal 5'-phosphate</name>
        <dbReference type="ChEBI" id="CHEBI:597326"/>
    </cofactor>
</comment>
<reference evidence="5 6" key="1">
    <citation type="submission" date="2022-11" db="EMBL/GenBank/DDBJ databases">
        <title>The characterization of three novel Bacteroidetes species and genomic analysis of their roles in tidal elemental geochemical cycles.</title>
        <authorList>
            <person name="Ma K.-J."/>
        </authorList>
    </citation>
    <scope>NUCLEOTIDE SEQUENCE [LARGE SCALE GENOMIC DNA]</scope>
    <source>
        <strain evidence="5 6">M82</strain>
    </source>
</reference>